<dbReference type="AlphaFoldDB" id="A0A7Z0LQB9"/>
<reference evidence="1 2" key="1">
    <citation type="journal article" date="2003" name="Extremophiles">
        <title>Halomonas glaciei sp. nov. isolated from fast ice of Adelie Land, Antarctica.</title>
        <authorList>
            <person name="Reddy G.S."/>
            <person name="Raghavan P.U."/>
            <person name="Sarita N.B."/>
            <person name="Prakash J.S."/>
            <person name="Nagesh N."/>
            <person name="Delille D."/>
            <person name="Shivaji S."/>
        </authorList>
    </citation>
    <scope>NUCLEOTIDE SEQUENCE [LARGE SCALE GENOMIC DNA]</scope>
    <source>
        <strain evidence="1 2">DD39</strain>
    </source>
</reference>
<dbReference type="Proteomes" id="UP000526892">
    <property type="component" value="Unassembled WGS sequence"/>
</dbReference>
<protein>
    <submittedName>
        <fullName evidence="1">Uncharacterized protein</fullName>
    </submittedName>
</protein>
<organism evidence="1 2">
    <name type="scientific">Vreelandella glaciei</name>
    <dbReference type="NCBI Taxonomy" id="186761"/>
    <lineage>
        <taxon>Bacteria</taxon>
        <taxon>Pseudomonadati</taxon>
        <taxon>Pseudomonadota</taxon>
        <taxon>Gammaproteobacteria</taxon>
        <taxon>Oceanospirillales</taxon>
        <taxon>Halomonadaceae</taxon>
        <taxon>Vreelandella</taxon>
    </lineage>
</organism>
<sequence>MPAGRGDVCEACYWGRTCRKRITINQAAFKEPEMSRLFVEFGAWLMHTVGSKKAALKINNYLAFFLDIETTWQQVPSYSQLLHHFGAEGLRRVRLPMRWLDEAKGIKPNAQAKRLHSDKRRIRECLASLPPSSQANKALHSYWGQLESRIKSGKTSYTSARLALRVAASLLRHTDTAGQRLPAQRDVESYLDAAPGQAATLTGFTNFLNQQQGTALKPVVNAARICKQRKEKLARSLMKMAKQPEKNEAWQWEWLMLGMEYFHERKISKKAIRQQEIETKDDGIWVTLEGSKYWLPSSQ</sequence>
<evidence type="ECO:0000313" key="2">
    <source>
        <dbReference type="Proteomes" id="UP000526892"/>
    </source>
</evidence>
<accession>A0A7Z0LQB9</accession>
<dbReference type="EMBL" id="JACCDE010000002">
    <property type="protein sequence ID" value="NYS76587.1"/>
    <property type="molecule type" value="Genomic_DNA"/>
</dbReference>
<evidence type="ECO:0000313" key="1">
    <source>
        <dbReference type="EMBL" id="NYS76587.1"/>
    </source>
</evidence>
<gene>
    <name evidence="1" type="ORF">HZS80_02405</name>
</gene>
<proteinExistence type="predicted"/>
<comment type="caution">
    <text evidence="1">The sequence shown here is derived from an EMBL/GenBank/DDBJ whole genome shotgun (WGS) entry which is preliminary data.</text>
</comment>
<keyword evidence="2" id="KW-1185">Reference proteome</keyword>
<name>A0A7Z0LQB9_9GAMM</name>